<proteinExistence type="predicted"/>
<evidence type="ECO:0000313" key="2">
    <source>
        <dbReference type="EMBL" id="MEJ5093044.1"/>
    </source>
</evidence>
<feature type="region of interest" description="Disordered" evidence="1">
    <location>
        <begin position="1"/>
        <end position="22"/>
    </location>
</feature>
<evidence type="ECO:0000256" key="1">
    <source>
        <dbReference type="SAM" id="MobiDB-lite"/>
    </source>
</evidence>
<organism evidence="2 3">
    <name type="scientific">Sphingomonas molluscorum</name>
    <dbReference type="NCBI Taxonomy" id="418184"/>
    <lineage>
        <taxon>Bacteria</taxon>
        <taxon>Pseudomonadati</taxon>
        <taxon>Pseudomonadota</taxon>
        <taxon>Alphaproteobacteria</taxon>
        <taxon>Sphingomonadales</taxon>
        <taxon>Sphingomonadaceae</taxon>
        <taxon>Sphingomonas</taxon>
    </lineage>
</organism>
<sequence>MPVLMPGSGRSQSTTATDPISATEIARAVPENGRLSAGPATTALARIVLTLAEGTHVSVWITRPIAGAARFMLIGFSHRTMCPKRGGLLTHCDRW</sequence>
<keyword evidence="3" id="KW-1185">Reference proteome</keyword>
<name>A0ABU8PZX7_9SPHN</name>
<gene>
    <name evidence="2" type="ORF">WH159_00535</name>
</gene>
<dbReference type="Proteomes" id="UP001380365">
    <property type="component" value="Unassembled WGS sequence"/>
</dbReference>
<accession>A0ABU8PZX7</accession>
<dbReference type="EMBL" id="JBBGZA010000001">
    <property type="protein sequence ID" value="MEJ5093044.1"/>
    <property type="molecule type" value="Genomic_DNA"/>
</dbReference>
<dbReference type="RefSeq" id="WP_132883411.1">
    <property type="nucleotide sequence ID" value="NZ_JBBGZA010000001.1"/>
</dbReference>
<reference evidence="2 3" key="1">
    <citation type="submission" date="2023-12" db="EMBL/GenBank/DDBJ databases">
        <title>Gut-associated functions are favored during microbiome assembly across C. elegans life.</title>
        <authorList>
            <person name="Zimmermann J."/>
        </authorList>
    </citation>
    <scope>NUCLEOTIDE SEQUENCE [LARGE SCALE GENOMIC DNA]</scope>
    <source>
        <strain evidence="2 3">JUb134</strain>
    </source>
</reference>
<feature type="compositionally biased region" description="Polar residues" evidence="1">
    <location>
        <begin position="9"/>
        <end position="20"/>
    </location>
</feature>
<comment type="caution">
    <text evidence="2">The sequence shown here is derived from an EMBL/GenBank/DDBJ whole genome shotgun (WGS) entry which is preliminary data.</text>
</comment>
<evidence type="ECO:0000313" key="3">
    <source>
        <dbReference type="Proteomes" id="UP001380365"/>
    </source>
</evidence>
<protein>
    <submittedName>
        <fullName evidence="2">Uncharacterized protein</fullName>
    </submittedName>
</protein>